<dbReference type="EMBL" id="FQXC01000003">
    <property type="protein sequence ID" value="SHH47157.1"/>
    <property type="molecule type" value="Genomic_DNA"/>
</dbReference>
<accession>A0A1M5T8R0</accession>
<sequence length="72" mass="7933">MKITVALNSEAATSGEIQNLGDLVKDDEVRVLKIFGRGRFANIEASQDAYIRLKTRIGHVCVFTPALKAKPF</sequence>
<organism evidence="1 2">
    <name type="scientific">Marivita hallyeonensis</name>
    <dbReference type="NCBI Taxonomy" id="996342"/>
    <lineage>
        <taxon>Bacteria</taxon>
        <taxon>Pseudomonadati</taxon>
        <taxon>Pseudomonadota</taxon>
        <taxon>Alphaproteobacteria</taxon>
        <taxon>Rhodobacterales</taxon>
        <taxon>Roseobacteraceae</taxon>
        <taxon>Marivita</taxon>
    </lineage>
</organism>
<dbReference type="Proteomes" id="UP000184221">
    <property type="component" value="Unassembled WGS sequence"/>
</dbReference>
<dbReference type="AlphaFoldDB" id="A0A1M5T8R0"/>
<gene>
    <name evidence="1" type="ORF">SAMN05443551_2131</name>
</gene>
<protein>
    <submittedName>
        <fullName evidence="1">Uncharacterized protein</fullName>
    </submittedName>
</protein>
<reference evidence="1 2" key="1">
    <citation type="submission" date="2016-11" db="EMBL/GenBank/DDBJ databases">
        <authorList>
            <person name="Jaros S."/>
            <person name="Januszkiewicz K."/>
            <person name="Wedrychowicz H."/>
        </authorList>
    </citation>
    <scope>NUCLEOTIDE SEQUENCE [LARGE SCALE GENOMIC DNA]</scope>
    <source>
        <strain evidence="1 2">DSM 29431</strain>
    </source>
</reference>
<evidence type="ECO:0000313" key="2">
    <source>
        <dbReference type="Proteomes" id="UP000184221"/>
    </source>
</evidence>
<dbReference type="RefSeq" id="WP_072777520.1">
    <property type="nucleotide sequence ID" value="NZ_FQXC01000003.1"/>
</dbReference>
<name>A0A1M5T8R0_9RHOB</name>
<dbReference type="OrthoDB" id="9924073at2"/>
<evidence type="ECO:0000313" key="1">
    <source>
        <dbReference type="EMBL" id="SHH47157.1"/>
    </source>
</evidence>
<proteinExistence type="predicted"/>
<keyword evidence="2" id="KW-1185">Reference proteome</keyword>